<feature type="transmembrane region" description="Helical" evidence="5">
    <location>
        <begin position="204"/>
        <end position="225"/>
    </location>
</feature>
<name>A0A6A6RFV1_9PLEO</name>
<accession>A0A6A6RFV1</accession>
<dbReference type="PANTHER" id="PTHR23423">
    <property type="entry name" value="ORGANIC SOLUTE TRANSPORTER-RELATED"/>
    <property type="match status" value="1"/>
</dbReference>
<dbReference type="EMBL" id="MU006840">
    <property type="protein sequence ID" value="KAF2634309.1"/>
    <property type="molecule type" value="Genomic_DNA"/>
</dbReference>
<feature type="transmembrane region" description="Helical" evidence="5">
    <location>
        <begin position="114"/>
        <end position="134"/>
    </location>
</feature>
<sequence>MDTAALLARGLLSNNDDVKKNKTVCPIEDQSGPEIVPFVGNYTWHSFATICSGACAILSFLIVFAVIIMHALNFSNPIQQRQIIRILLLVPWAAFFAFLIVWQEGAGEYLVESLDFGCAIALAAFLLLMCDYILASTGGSHELFGATSVKRADGKENSPNWFKRIWYMVLQFIPTSLIIWLATCITVAINIYCSSSNSVHFAHIWITVFKLIVTTLAVLADLKLYQSKKDILSQHRVVIKFFAFKGIIGLNALQTFILAILVGNKTLQPTKYMTYHDIKAGLPSFILALEMPLFAIVIALAFPASPYKLGQSPVAGPATALFQALNITDLLSCFVRGPMRLVRDQQWGIQRQSSMPLVANPGYPGYSDPPAYGDSREAMRV</sequence>
<evidence type="ECO:0000256" key="2">
    <source>
        <dbReference type="ARBA" id="ARBA00022692"/>
    </source>
</evidence>
<keyword evidence="3 5" id="KW-1133">Transmembrane helix</keyword>
<feature type="transmembrane region" description="Helical" evidence="5">
    <location>
        <begin position="83"/>
        <end position="102"/>
    </location>
</feature>
<evidence type="ECO:0000256" key="1">
    <source>
        <dbReference type="ARBA" id="ARBA00004141"/>
    </source>
</evidence>
<evidence type="ECO:0000256" key="5">
    <source>
        <dbReference type="SAM" id="Phobius"/>
    </source>
</evidence>
<keyword evidence="7" id="KW-1185">Reference proteome</keyword>
<feature type="transmembrane region" description="Helical" evidence="5">
    <location>
        <begin position="282"/>
        <end position="302"/>
    </location>
</feature>
<organism evidence="6 7">
    <name type="scientific">Massarina eburnea CBS 473.64</name>
    <dbReference type="NCBI Taxonomy" id="1395130"/>
    <lineage>
        <taxon>Eukaryota</taxon>
        <taxon>Fungi</taxon>
        <taxon>Dikarya</taxon>
        <taxon>Ascomycota</taxon>
        <taxon>Pezizomycotina</taxon>
        <taxon>Dothideomycetes</taxon>
        <taxon>Pleosporomycetidae</taxon>
        <taxon>Pleosporales</taxon>
        <taxon>Massarineae</taxon>
        <taxon>Massarinaceae</taxon>
        <taxon>Massarina</taxon>
    </lineage>
</organism>
<feature type="transmembrane region" description="Helical" evidence="5">
    <location>
        <begin position="47"/>
        <end position="71"/>
    </location>
</feature>
<dbReference type="SMART" id="SM01417">
    <property type="entry name" value="Solute_trans_a"/>
    <property type="match status" value="1"/>
</dbReference>
<protein>
    <recommendedName>
        <fullName evidence="8">DUF300-domain-containing protein</fullName>
    </recommendedName>
</protein>
<keyword evidence="2 5" id="KW-0812">Transmembrane</keyword>
<dbReference type="Proteomes" id="UP000799753">
    <property type="component" value="Unassembled WGS sequence"/>
</dbReference>
<dbReference type="AlphaFoldDB" id="A0A6A6RFV1"/>
<evidence type="ECO:0000256" key="4">
    <source>
        <dbReference type="ARBA" id="ARBA00023136"/>
    </source>
</evidence>
<evidence type="ECO:0000256" key="3">
    <source>
        <dbReference type="ARBA" id="ARBA00022989"/>
    </source>
</evidence>
<proteinExistence type="predicted"/>
<evidence type="ECO:0000313" key="6">
    <source>
        <dbReference type="EMBL" id="KAF2634309.1"/>
    </source>
</evidence>
<dbReference type="OrthoDB" id="5348404at2759"/>
<evidence type="ECO:0008006" key="8">
    <source>
        <dbReference type="Google" id="ProtNLM"/>
    </source>
</evidence>
<dbReference type="GO" id="GO:0016020">
    <property type="term" value="C:membrane"/>
    <property type="evidence" value="ECO:0007669"/>
    <property type="project" value="UniProtKB-SubCell"/>
</dbReference>
<reference evidence="6" key="1">
    <citation type="journal article" date="2020" name="Stud. Mycol.">
        <title>101 Dothideomycetes genomes: a test case for predicting lifestyles and emergence of pathogens.</title>
        <authorList>
            <person name="Haridas S."/>
            <person name="Albert R."/>
            <person name="Binder M."/>
            <person name="Bloem J."/>
            <person name="Labutti K."/>
            <person name="Salamov A."/>
            <person name="Andreopoulos B."/>
            <person name="Baker S."/>
            <person name="Barry K."/>
            <person name="Bills G."/>
            <person name="Bluhm B."/>
            <person name="Cannon C."/>
            <person name="Castanera R."/>
            <person name="Culley D."/>
            <person name="Daum C."/>
            <person name="Ezra D."/>
            <person name="Gonzalez J."/>
            <person name="Henrissat B."/>
            <person name="Kuo A."/>
            <person name="Liang C."/>
            <person name="Lipzen A."/>
            <person name="Lutzoni F."/>
            <person name="Magnuson J."/>
            <person name="Mondo S."/>
            <person name="Nolan M."/>
            <person name="Ohm R."/>
            <person name="Pangilinan J."/>
            <person name="Park H.-J."/>
            <person name="Ramirez L."/>
            <person name="Alfaro M."/>
            <person name="Sun H."/>
            <person name="Tritt A."/>
            <person name="Yoshinaga Y."/>
            <person name="Zwiers L.-H."/>
            <person name="Turgeon B."/>
            <person name="Goodwin S."/>
            <person name="Spatafora J."/>
            <person name="Crous P."/>
            <person name="Grigoriev I."/>
        </authorList>
    </citation>
    <scope>NUCLEOTIDE SEQUENCE</scope>
    <source>
        <strain evidence="6">CBS 473.64</strain>
    </source>
</reference>
<evidence type="ECO:0000313" key="7">
    <source>
        <dbReference type="Proteomes" id="UP000799753"/>
    </source>
</evidence>
<comment type="subcellular location">
    <subcellularLocation>
        <location evidence="1">Membrane</location>
        <topology evidence="1">Multi-pass membrane protein</topology>
    </subcellularLocation>
</comment>
<feature type="transmembrane region" description="Helical" evidence="5">
    <location>
        <begin position="165"/>
        <end position="192"/>
    </location>
</feature>
<gene>
    <name evidence="6" type="ORF">P280DRAFT_485559</name>
</gene>
<dbReference type="InterPro" id="IPR005178">
    <property type="entry name" value="Ostalpha/TMEM184C"/>
</dbReference>
<feature type="transmembrane region" description="Helical" evidence="5">
    <location>
        <begin position="237"/>
        <end position="262"/>
    </location>
</feature>
<keyword evidence="4 5" id="KW-0472">Membrane</keyword>
<dbReference type="Pfam" id="PF03619">
    <property type="entry name" value="Solute_trans_a"/>
    <property type="match status" value="1"/>
</dbReference>